<dbReference type="CDD" id="cd15800">
    <property type="entry name" value="PMEI-like_2"/>
    <property type="match status" value="1"/>
</dbReference>
<dbReference type="AlphaFoldDB" id="A0A9E7EBD6"/>
<dbReference type="Proteomes" id="UP001055439">
    <property type="component" value="Chromosome 1"/>
</dbReference>
<dbReference type="SMART" id="SM00856">
    <property type="entry name" value="PMEI"/>
    <property type="match status" value="1"/>
</dbReference>
<dbReference type="OrthoDB" id="1915198at2759"/>
<name>A0A9E7EBD6_9LILI</name>
<dbReference type="Gene3D" id="1.20.140.40">
    <property type="entry name" value="Invertase/pectin methylesterase inhibitor family protein"/>
    <property type="match status" value="1"/>
</dbReference>
<protein>
    <recommendedName>
        <fullName evidence="3">Pectinesterase inhibitor domain-containing protein</fullName>
    </recommendedName>
</protein>
<gene>
    <name evidence="4" type="ORF">MUK42_24894</name>
</gene>
<proteinExistence type="predicted"/>
<feature type="region of interest" description="Disordered" evidence="2">
    <location>
        <begin position="1"/>
        <end position="23"/>
    </location>
</feature>
<dbReference type="InterPro" id="IPR035513">
    <property type="entry name" value="Invertase/methylesterase_inhib"/>
</dbReference>
<dbReference type="NCBIfam" id="TIGR01614">
    <property type="entry name" value="PME_inhib"/>
    <property type="match status" value="1"/>
</dbReference>
<keyword evidence="1" id="KW-0732">Signal</keyword>
<evidence type="ECO:0000313" key="4">
    <source>
        <dbReference type="EMBL" id="URD74079.1"/>
    </source>
</evidence>
<feature type="domain" description="Pectinesterase inhibitor" evidence="3">
    <location>
        <begin position="70"/>
        <end position="214"/>
    </location>
</feature>
<accession>A0A9E7EBD6</accession>
<dbReference type="EMBL" id="CP097502">
    <property type="protein sequence ID" value="URD74079.1"/>
    <property type="molecule type" value="Genomic_DNA"/>
</dbReference>
<evidence type="ECO:0000259" key="3">
    <source>
        <dbReference type="SMART" id="SM00856"/>
    </source>
</evidence>
<keyword evidence="5" id="KW-1185">Reference proteome</keyword>
<dbReference type="GO" id="GO:0004857">
    <property type="term" value="F:enzyme inhibitor activity"/>
    <property type="evidence" value="ECO:0007669"/>
    <property type="project" value="InterPro"/>
</dbReference>
<dbReference type="PANTHER" id="PTHR31080:SF274">
    <property type="entry name" value="PECTINESTERASE_PECTINESTERASE INHIBITOR 26"/>
    <property type="match status" value="1"/>
</dbReference>
<evidence type="ECO:0000313" key="5">
    <source>
        <dbReference type="Proteomes" id="UP001055439"/>
    </source>
</evidence>
<sequence length="222" mass="23171">MQKRNGQPAGRTRTQAASGAGLLRGNRLSEPRRCCEDGLARTVRSTAQLTTLLLLAALAVASAKPRSARRSLNEATTACEFVTVPQLCTSLAAKSGATTVPALTVAAVNEATATAQEAKVTVERIIAAPITDAKLKANLDVCWKSFADSLDTLQKAGSDLQTGAPHNQLVTHISAAITYVGHCNDGFSQNPGLVSPVADVTSILKKLVSNSLALAVSLQFHQ</sequence>
<dbReference type="Pfam" id="PF04043">
    <property type="entry name" value="PMEI"/>
    <property type="match status" value="1"/>
</dbReference>
<dbReference type="SUPFAM" id="SSF101148">
    <property type="entry name" value="Plant invertase/pectin methylesterase inhibitor"/>
    <property type="match status" value="1"/>
</dbReference>
<dbReference type="PANTHER" id="PTHR31080">
    <property type="entry name" value="PECTINESTERASE INHIBITOR-LIKE"/>
    <property type="match status" value="1"/>
</dbReference>
<dbReference type="InterPro" id="IPR051955">
    <property type="entry name" value="PME_Inhibitor"/>
</dbReference>
<evidence type="ECO:0000256" key="1">
    <source>
        <dbReference type="ARBA" id="ARBA00022729"/>
    </source>
</evidence>
<reference evidence="4" key="1">
    <citation type="submission" date="2022-05" db="EMBL/GenBank/DDBJ databases">
        <title>The Musa troglodytarum L. genome provides insights into the mechanism of non-climacteric behaviour and enrichment of carotenoids.</title>
        <authorList>
            <person name="Wang J."/>
        </authorList>
    </citation>
    <scope>NUCLEOTIDE SEQUENCE</scope>
    <source>
        <tissue evidence="4">Leaf</tissue>
    </source>
</reference>
<organism evidence="4 5">
    <name type="scientific">Musa troglodytarum</name>
    <name type="common">fe'i banana</name>
    <dbReference type="NCBI Taxonomy" id="320322"/>
    <lineage>
        <taxon>Eukaryota</taxon>
        <taxon>Viridiplantae</taxon>
        <taxon>Streptophyta</taxon>
        <taxon>Embryophyta</taxon>
        <taxon>Tracheophyta</taxon>
        <taxon>Spermatophyta</taxon>
        <taxon>Magnoliopsida</taxon>
        <taxon>Liliopsida</taxon>
        <taxon>Zingiberales</taxon>
        <taxon>Musaceae</taxon>
        <taxon>Musa</taxon>
    </lineage>
</organism>
<evidence type="ECO:0000256" key="2">
    <source>
        <dbReference type="SAM" id="MobiDB-lite"/>
    </source>
</evidence>
<dbReference type="InterPro" id="IPR006501">
    <property type="entry name" value="Pectinesterase_inhib_dom"/>
</dbReference>